<dbReference type="Pfam" id="PF01168">
    <property type="entry name" value="Ala_racemase_N"/>
    <property type="match status" value="1"/>
</dbReference>
<evidence type="ECO:0000259" key="3">
    <source>
        <dbReference type="Pfam" id="PF21279"/>
    </source>
</evidence>
<evidence type="ECO:0000256" key="1">
    <source>
        <dbReference type="SAM" id="MobiDB-lite"/>
    </source>
</evidence>
<dbReference type="AlphaFoldDB" id="A0A3G2R7J0"/>
<dbReference type="Pfam" id="PF21279">
    <property type="entry name" value="YhfX-like_C"/>
    <property type="match status" value="1"/>
</dbReference>
<sequence length="385" mass="42300">MFLEATLKNNPELIEAAAAFHKKGLIEPNTYCIDLDSVGKNANLIAETAKKLGINLYFMTKQFGRNLVVAKTIVQAGIESAVAVDMDEARVLYKNGITIGHMGHIVQVPRALLKEALQMKPEVITCFSLEKAREIDDAAGELGIVQDILLRVVDDGDCIYPGQEGGIPLKDLERTASAIKKFANVRIIGVTSFPCLLYDYDSAKIEPTANLYTITTAARQLKDMGFDIAQINAPSVTCVSTMPLLKETGATHGEPGHSLTGTTPLHSRGHEPEVQSMVYVTEVSHSDEKRAYVFGGGFYPRSRLEKAYIPGKKLILEARDISPESIDYYTSLETEGTKLYPGETVIYSFRTQIFVTRSKVAIIEGIHKGNPKILGIFNSMGDRIR</sequence>
<dbReference type="EMBL" id="CP033169">
    <property type="protein sequence ID" value="AYO31379.1"/>
    <property type="molecule type" value="Genomic_DNA"/>
</dbReference>
<evidence type="ECO:0000313" key="5">
    <source>
        <dbReference type="Proteomes" id="UP000280960"/>
    </source>
</evidence>
<proteinExistence type="predicted"/>
<dbReference type="CDD" id="cd06811">
    <property type="entry name" value="PLPDE_III_yhfX_like"/>
    <property type="match status" value="1"/>
</dbReference>
<feature type="region of interest" description="Disordered" evidence="1">
    <location>
        <begin position="249"/>
        <end position="270"/>
    </location>
</feature>
<dbReference type="KEGG" id="bacg:D2962_12920"/>
<dbReference type="InterPro" id="IPR048449">
    <property type="entry name" value="YhfX-like_C"/>
</dbReference>
<dbReference type="InterPro" id="IPR001608">
    <property type="entry name" value="Ala_racemase_N"/>
</dbReference>
<dbReference type="Gene3D" id="2.40.37.30">
    <property type="match status" value="2"/>
</dbReference>
<organism evidence="4 5">
    <name type="scientific">Biomaibacter acetigenes</name>
    <dbReference type="NCBI Taxonomy" id="2316383"/>
    <lineage>
        <taxon>Bacteria</taxon>
        <taxon>Bacillati</taxon>
        <taxon>Bacillota</taxon>
        <taxon>Clostridia</taxon>
        <taxon>Thermosediminibacterales</taxon>
        <taxon>Tepidanaerobacteraceae</taxon>
        <taxon>Biomaibacter</taxon>
    </lineage>
</organism>
<accession>A0A3G2R7J0</accession>
<dbReference type="SUPFAM" id="SSF51419">
    <property type="entry name" value="PLP-binding barrel"/>
    <property type="match status" value="1"/>
</dbReference>
<evidence type="ECO:0000313" key="4">
    <source>
        <dbReference type="EMBL" id="AYO31379.1"/>
    </source>
</evidence>
<gene>
    <name evidence="4" type="ORF">D2962_12920</name>
</gene>
<evidence type="ECO:0000259" key="2">
    <source>
        <dbReference type="Pfam" id="PF01168"/>
    </source>
</evidence>
<feature type="domain" description="Alanine racemase N-terminal" evidence="2">
    <location>
        <begin position="33"/>
        <end position="264"/>
    </location>
</feature>
<name>A0A3G2R7J0_9FIRM</name>
<dbReference type="Proteomes" id="UP000280960">
    <property type="component" value="Chromosome"/>
</dbReference>
<reference evidence="4 5" key="1">
    <citation type="submission" date="2018-10" db="EMBL/GenBank/DDBJ databases">
        <authorList>
            <person name="Zhang X."/>
        </authorList>
    </citation>
    <scope>NUCLEOTIDE SEQUENCE [LARGE SCALE GENOMIC DNA]</scope>
    <source>
        <strain evidence="4 5">SK-G1</strain>
    </source>
</reference>
<dbReference type="InterPro" id="IPR029066">
    <property type="entry name" value="PLP-binding_barrel"/>
</dbReference>
<protein>
    <submittedName>
        <fullName evidence="4">YhfX family PLP-dependent enzyme</fullName>
    </submittedName>
</protein>
<feature type="domain" description="YhfX-like C-terminal" evidence="3">
    <location>
        <begin position="278"/>
        <end position="373"/>
    </location>
</feature>
<keyword evidence="5" id="KW-1185">Reference proteome</keyword>